<dbReference type="EMBL" id="JBHTMM010000041">
    <property type="protein sequence ID" value="MFD1309750.1"/>
    <property type="molecule type" value="Genomic_DNA"/>
</dbReference>
<proteinExistence type="predicted"/>
<gene>
    <name evidence="1" type="ORF">ACFQ5X_28310</name>
</gene>
<comment type="caution">
    <text evidence="1">The sequence shown here is derived from an EMBL/GenBank/DDBJ whole genome shotgun (WGS) entry which is preliminary data.</text>
</comment>
<evidence type="ECO:0000313" key="1">
    <source>
        <dbReference type="EMBL" id="MFD1309750.1"/>
    </source>
</evidence>
<organism evidence="1 2">
    <name type="scientific">Streptomyces kaempferi</name>
    <dbReference type="NCBI Taxonomy" id="333725"/>
    <lineage>
        <taxon>Bacteria</taxon>
        <taxon>Bacillati</taxon>
        <taxon>Actinomycetota</taxon>
        <taxon>Actinomycetes</taxon>
        <taxon>Kitasatosporales</taxon>
        <taxon>Streptomycetaceae</taxon>
        <taxon>Streptomyces</taxon>
    </lineage>
</organism>
<keyword evidence="2" id="KW-1185">Reference proteome</keyword>
<protein>
    <submittedName>
        <fullName evidence="1">Uncharacterized protein</fullName>
    </submittedName>
</protein>
<dbReference type="RefSeq" id="WP_381329127.1">
    <property type="nucleotide sequence ID" value="NZ_JBHTMM010000041.1"/>
</dbReference>
<evidence type="ECO:0000313" key="2">
    <source>
        <dbReference type="Proteomes" id="UP001597058"/>
    </source>
</evidence>
<sequence length="115" mass="12650">MTAPTPAAQLIARARENWTNNPETEGDADAFDHHISTVGIEPHGWLYNEAHALANEPYGEFEPGAGEAELTARADRARALFEEALPELEVYAAECRAAQYTGWSSQSNGPIRRVR</sequence>
<dbReference type="Proteomes" id="UP001597058">
    <property type="component" value="Unassembled WGS sequence"/>
</dbReference>
<accession>A0ABW3XK70</accession>
<reference evidence="2" key="1">
    <citation type="journal article" date="2019" name="Int. J. Syst. Evol. Microbiol.">
        <title>The Global Catalogue of Microorganisms (GCM) 10K type strain sequencing project: providing services to taxonomists for standard genome sequencing and annotation.</title>
        <authorList>
            <consortium name="The Broad Institute Genomics Platform"/>
            <consortium name="The Broad Institute Genome Sequencing Center for Infectious Disease"/>
            <person name="Wu L."/>
            <person name="Ma J."/>
        </authorList>
    </citation>
    <scope>NUCLEOTIDE SEQUENCE [LARGE SCALE GENOMIC DNA]</scope>
    <source>
        <strain evidence="2">CGMCC 4.7020</strain>
    </source>
</reference>
<name>A0ABW3XK70_9ACTN</name>